<evidence type="ECO:0000313" key="3">
    <source>
        <dbReference type="Proteomes" id="UP000253507"/>
    </source>
</evidence>
<dbReference type="RefSeq" id="WP_114018474.1">
    <property type="nucleotide sequence ID" value="NZ_QOIM01000042.1"/>
</dbReference>
<sequence>MHAPTPRAAPANRIHHAVGVLAPLWTSWTLETLRERGPLRAPQLASATPWLNTATLHQVLLRMRTSDLLAKPERGCYAASPLGQDTRPVRHTLASWHARHFEVGATAWRQPDRVEDALTRLRGKGTLDVLTTLEENGPLRPGALREATGLATGSFHYRTQQLLDDGLVTRLGPDQRSAYTLTPAARGLAPVYAELHDFGRRTQANGAAGQANERSAVASRAHAARQHSPSAQRVTGLFSHPDQPPPRVPAYVTALSHPARRR</sequence>
<dbReference type="InterPro" id="IPR036390">
    <property type="entry name" value="WH_DNA-bd_sf"/>
</dbReference>
<name>A0A367EC67_9ACTN</name>
<keyword evidence="3" id="KW-1185">Reference proteome</keyword>
<dbReference type="AlphaFoldDB" id="A0A367EC67"/>
<reference evidence="2 3" key="1">
    <citation type="submission" date="2018-06" db="EMBL/GenBank/DDBJ databases">
        <title>Streptomyces reniochalinae sp. nov. and Streptomyces diacarnus sp. nov. from marine sponges.</title>
        <authorList>
            <person name="Li L."/>
        </authorList>
    </citation>
    <scope>NUCLEOTIDE SEQUENCE [LARGE SCALE GENOMIC DNA]</scope>
    <source>
        <strain evidence="2 3">LHW50302</strain>
    </source>
</reference>
<evidence type="ECO:0000313" key="2">
    <source>
        <dbReference type="EMBL" id="RCG14937.1"/>
    </source>
</evidence>
<comment type="caution">
    <text evidence="2">The sequence shown here is derived from an EMBL/GenBank/DDBJ whole genome shotgun (WGS) entry which is preliminary data.</text>
</comment>
<dbReference type="EMBL" id="QOIM01000042">
    <property type="protein sequence ID" value="RCG14937.1"/>
    <property type="molecule type" value="Genomic_DNA"/>
</dbReference>
<dbReference type="PANTHER" id="PTHR33204">
    <property type="entry name" value="TRANSCRIPTIONAL REGULATOR, MARR FAMILY"/>
    <property type="match status" value="1"/>
</dbReference>
<organism evidence="2 3">
    <name type="scientific">Streptomyces reniochalinae</name>
    <dbReference type="NCBI Taxonomy" id="2250578"/>
    <lineage>
        <taxon>Bacteria</taxon>
        <taxon>Bacillati</taxon>
        <taxon>Actinomycetota</taxon>
        <taxon>Actinomycetes</taxon>
        <taxon>Kitasatosporales</taxon>
        <taxon>Streptomycetaceae</taxon>
        <taxon>Streptomyces</taxon>
    </lineage>
</organism>
<dbReference type="OrthoDB" id="4302401at2"/>
<gene>
    <name evidence="2" type="ORF">DQ392_28150</name>
</gene>
<dbReference type="Gene3D" id="1.10.10.10">
    <property type="entry name" value="Winged helix-like DNA-binding domain superfamily/Winged helix DNA-binding domain"/>
    <property type="match status" value="2"/>
</dbReference>
<dbReference type="SUPFAM" id="SSF46785">
    <property type="entry name" value="Winged helix' DNA-binding domain"/>
    <property type="match status" value="2"/>
</dbReference>
<dbReference type="Proteomes" id="UP000253507">
    <property type="component" value="Unassembled WGS sequence"/>
</dbReference>
<dbReference type="InterPro" id="IPR036388">
    <property type="entry name" value="WH-like_DNA-bd_sf"/>
</dbReference>
<protein>
    <submittedName>
        <fullName evidence="2">Transcriptional regulator</fullName>
    </submittedName>
</protein>
<feature type="region of interest" description="Disordered" evidence="1">
    <location>
        <begin position="219"/>
        <end position="262"/>
    </location>
</feature>
<feature type="compositionally biased region" description="Low complexity" evidence="1">
    <location>
        <begin position="219"/>
        <end position="232"/>
    </location>
</feature>
<accession>A0A367EC67</accession>
<evidence type="ECO:0000256" key="1">
    <source>
        <dbReference type="SAM" id="MobiDB-lite"/>
    </source>
</evidence>
<proteinExistence type="predicted"/>